<evidence type="ECO:0000313" key="3">
    <source>
        <dbReference type="Proteomes" id="UP000007947"/>
    </source>
</evidence>
<dbReference type="KEGG" id="mph:MLP_40300"/>
<dbReference type="AlphaFoldDB" id="F5XR22"/>
<dbReference type="EMBL" id="AP012204">
    <property type="protein sequence ID" value="BAK37044.1"/>
    <property type="molecule type" value="Genomic_DNA"/>
</dbReference>
<name>F5XR22_MICPN</name>
<feature type="compositionally biased region" description="Polar residues" evidence="1">
    <location>
        <begin position="43"/>
        <end position="52"/>
    </location>
</feature>
<sequence length="58" mass="6260">MSKNWGQAPAEQLPSLSRAQFRRTSLKAVNVRINGHKSILADSRSSAMSHLSTAPGDP</sequence>
<reference evidence="2 3" key="1">
    <citation type="submission" date="2011-05" db="EMBL/GenBank/DDBJ databases">
        <title>Whole genome sequence of Microlunatus phosphovorus NM-1.</title>
        <authorList>
            <person name="Hosoyama A."/>
            <person name="Sasaki K."/>
            <person name="Harada T."/>
            <person name="Igarashi R."/>
            <person name="Kawakoshi A."/>
            <person name="Sasagawa M."/>
            <person name="Fukada J."/>
            <person name="Nakamura S."/>
            <person name="Katano Y."/>
            <person name="Hanada S."/>
            <person name="Kamagata Y."/>
            <person name="Nakamura N."/>
            <person name="Yamazaki S."/>
            <person name="Fujita N."/>
        </authorList>
    </citation>
    <scope>NUCLEOTIDE SEQUENCE [LARGE SCALE GENOMIC DNA]</scope>
    <source>
        <strain evidence="3">ATCC 700054 / DSM 10555 / JCM 9379 / NBRC 101784 / NCIMB 13414 / VKM Ac-1990 / NM-1</strain>
    </source>
</reference>
<protein>
    <submittedName>
        <fullName evidence="2">Uncharacterized protein</fullName>
    </submittedName>
</protein>
<gene>
    <name evidence="2" type="ordered locus">MLP_40300</name>
</gene>
<feature type="region of interest" description="Disordered" evidence="1">
    <location>
        <begin position="39"/>
        <end position="58"/>
    </location>
</feature>
<proteinExistence type="predicted"/>
<dbReference type="HOGENOM" id="CLU_2974422_0_0_11"/>
<accession>F5XR22</accession>
<keyword evidence="3" id="KW-1185">Reference proteome</keyword>
<evidence type="ECO:0000256" key="1">
    <source>
        <dbReference type="SAM" id="MobiDB-lite"/>
    </source>
</evidence>
<dbReference type="STRING" id="1032480.MLP_40300"/>
<dbReference type="Proteomes" id="UP000007947">
    <property type="component" value="Chromosome"/>
</dbReference>
<organism evidence="2 3">
    <name type="scientific">Microlunatus phosphovorus (strain ATCC 700054 / DSM 10555 / JCM 9379 / NBRC 101784 / NCIMB 13414 / VKM Ac-1990 / NM-1)</name>
    <dbReference type="NCBI Taxonomy" id="1032480"/>
    <lineage>
        <taxon>Bacteria</taxon>
        <taxon>Bacillati</taxon>
        <taxon>Actinomycetota</taxon>
        <taxon>Actinomycetes</taxon>
        <taxon>Propionibacteriales</taxon>
        <taxon>Propionibacteriaceae</taxon>
        <taxon>Microlunatus</taxon>
    </lineage>
</organism>
<evidence type="ECO:0000313" key="2">
    <source>
        <dbReference type="EMBL" id="BAK37044.1"/>
    </source>
</evidence>